<dbReference type="InterPro" id="IPR015168">
    <property type="entry name" value="SsuA/THI5"/>
</dbReference>
<dbReference type="GO" id="GO:0042597">
    <property type="term" value="C:periplasmic space"/>
    <property type="evidence" value="ECO:0007669"/>
    <property type="project" value="UniProtKB-SubCell"/>
</dbReference>
<sequence length="312" mass="35240">MKLAGVNYLGDLPTLVASKNQLFKKYQLDVDVSFNHSGKQSLEALRAGKVDFALVSPTAFTLDKLVNAKNERQDNEPVILGNLLHSTLMNQILTTSNGKKNQTVTDLTGGRIGLVKGTNSEYLWWIYSVFYQVNTKKIDIIDLPISELGRALMDGKVDAIVTWQPWTNHFIAEYGDQLQQVEGSHVYTAKWLLITSRQMAEQKPQQCQQLLMAYGDAINLIHSDTEVVMDLYTTDVRQNAILGQNYLPGLHQLNLNWSLISELHQNIQWAKLNNFPGADKPIDVTSWFAPEPLEAVQPYLVKIPMIRSEENQ</sequence>
<reference evidence="5 6" key="2">
    <citation type="journal article" date="2013" name="Int. J. Syst. Evol. Microbiol.">
        <title>Methylophaga nitratireducenticrescens sp. nov. and Methylophaga frappieri sp. nov., isolated from the biofilm of the methanol-fed denitrification system treating the seawater at the Montreal Biodome.</title>
        <authorList>
            <person name="Villeneuve C."/>
            <person name="Martineau C."/>
            <person name="Mauffrey F."/>
            <person name="Villemur R."/>
        </authorList>
    </citation>
    <scope>NUCLEOTIDE SEQUENCE [LARGE SCALE GENOMIC DNA]</scope>
    <source>
        <strain evidence="5 6">JAM1</strain>
    </source>
</reference>
<feature type="domain" description="SsuA/THI5-like" evidence="4">
    <location>
        <begin position="13"/>
        <end position="222"/>
    </location>
</feature>
<evidence type="ECO:0000259" key="4">
    <source>
        <dbReference type="Pfam" id="PF09084"/>
    </source>
</evidence>
<dbReference type="eggNOG" id="COG0715">
    <property type="taxonomic scope" value="Bacteria"/>
</dbReference>
<gene>
    <name evidence="5" type="ordered locus">Q7A_1758</name>
</gene>
<keyword evidence="6" id="KW-1185">Reference proteome</keyword>
<evidence type="ECO:0000313" key="6">
    <source>
        <dbReference type="Proteomes" id="UP000009144"/>
    </source>
</evidence>
<dbReference type="Gene3D" id="3.40.190.10">
    <property type="entry name" value="Periplasmic binding protein-like II"/>
    <property type="match status" value="2"/>
</dbReference>
<reference evidence="5 6" key="1">
    <citation type="journal article" date="2012" name="J. Bacteriol.">
        <title>Complete genome sequences of Methylophaga sp. strain JAM1 and Methylophaga sp. strain JAM7.</title>
        <authorList>
            <person name="Villeneuve C."/>
            <person name="Martineau C."/>
            <person name="Mauffrey F."/>
            <person name="Villemur R."/>
        </authorList>
    </citation>
    <scope>NUCLEOTIDE SEQUENCE [LARGE SCALE GENOMIC DNA]</scope>
    <source>
        <strain evidence="5 6">JAM1</strain>
    </source>
</reference>
<evidence type="ECO:0000256" key="1">
    <source>
        <dbReference type="ARBA" id="ARBA00004418"/>
    </source>
</evidence>
<dbReference type="PANTHER" id="PTHR30024:SF47">
    <property type="entry name" value="TAURINE-BINDING PERIPLASMIC PROTEIN"/>
    <property type="match status" value="1"/>
</dbReference>
<dbReference type="Pfam" id="PF09084">
    <property type="entry name" value="NMT1"/>
    <property type="match status" value="1"/>
</dbReference>
<dbReference type="PATRIC" id="fig|754476.3.peg.1737"/>
<comment type="similarity">
    <text evidence="2">Belongs to the bacterial solute-binding protein SsuA/TauA family.</text>
</comment>
<dbReference type="EMBL" id="CP003390">
    <property type="protein sequence ID" value="AFI84580.1"/>
    <property type="molecule type" value="Genomic_DNA"/>
</dbReference>
<dbReference type="AlphaFoldDB" id="I1XJL1"/>
<dbReference type="PANTHER" id="PTHR30024">
    <property type="entry name" value="ALIPHATIC SULFONATES-BINDING PROTEIN-RELATED"/>
    <property type="match status" value="1"/>
</dbReference>
<keyword evidence="3" id="KW-0732">Signal</keyword>
<name>I1XJL1_METNJ</name>
<evidence type="ECO:0000256" key="2">
    <source>
        <dbReference type="ARBA" id="ARBA00010742"/>
    </source>
</evidence>
<dbReference type="HOGENOM" id="CLU_890835_0_0_6"/>
<comment type="subcellular location">
    <subcellularLocation>
        <location evidence="1">Periplasm</location>
    </subcellularLocation>
</comment>
<dbReference type="Proteomes" id="UP000009144">
    <property type="component" value="Chromosome"/>
</dbReference>
<proteinExistence type="inferred from homology"/>
<dbReference type="STRING" id="754476.Q7A_1758"/>
<evidence type="ECO:0000256" key="3">
    <source>
        <dbReference type="ARBA" id="ARBA00022729"/>
    </source>
</evidence>
<dbReference type="SUPFAM" id="SSF53850">
    <property type="entry name" value="Periplasmic binding protein-like II"/>
    <property type="match status" value="1"/>
</dbReference>
<evidence type="ECO:0000313" key="5">
    <source>
        <dbReference type="EMBL" id="AFI84580.1"/>
    </source>
</evidence>
<protein>
    <submittedName>
        <fullName evidence="5">ABC-type nitrate/sulfonate/bicarbonate transport system, periplasmic component</fullName>
    </submittedName>
</protein>
<organism evidence="5 6">
    <name type="scientific">Methylophaga nitratireducenticrescens</name>
    <dbReference type="NCBI Taxonomy" id="754476"/>
    <lineage>
        <taxon>Bacteria</taxon>
        <taxon>Pseudomonadati</taxon>
        <taxon>Pseudomonadota</taxon>
        <taxon>Gammaproteobacteria</taxon>
        <taxon>Thiotrichales</taxon>
        <taxon>Piscirickettsiaceae</taxon>
        <taxon>Methylophaga</taxon>
    </lineage>
</organism>
<accession>I1XJL1</accession>
<dbReference type="KEGG" id="mej:Q7A_1758"/>